<dbReference type="EMBL" id="CAAALY010004963">
    <property type="protein sequence ID" value="VEL08883.1"/>
    <property type="molecule type" value="Genomic_DNA"/>
</dbReference>
<organism evidence="2 3">
    <name type="scientific">Protopolystoma xenopodis</name>
    <dbReference type="NCBI Taxonomy" id="117903"/>
    <lineage>
        <taxon>Eukaryota</taxon>
        <taxon>Metazoa</taxon>
        <taxon>Spiralia</taxon>
        <taxon>Lophotrochozoa</taxon>
        <taxon>Platyhelminthes</taxon>
        <taxon>Monogenea</taxon>
        <taxon>Polyopisthocotylea</taxon>
        <taxon>Polystomatidea</taxon>
        <taxon>Polystomatidae</taxon>
        <taxon>Protopolystoma</taxon>
    </lineage>
</organism>
<protein>
    <submittedName>
        <fullName evidence="2">Uncharacterized protein</fullName>
    </submittedName>
</protein>
<gene>
    <name evidence="2" type="ORF">PXEA_LOCUS2323</name>
</gene>
<feature type="non-terminal residue" evidence="2">
    <location>
        <position position="1"/>
    </location>
</feature>
<sequence>ACSEVGEYCDGTFINRCCKRLDCKLKTRSSNSARMTIVRHLNEFFPQEELVLLQFYKNTKKRFESDSQPGVFPETTKDGRQNEEKGLGVKRKRGPEEA</sequence>
<evidence type="ECO:0000313" key="2">
    <source>
        <dbReference type="EMBL" id="VEL08883.1"/>
    </source>
</evidence>
<comment type="caution">
    <text evidence="2">The sequence shown here is derived from an EMBL/GenBank/DDBJ whole genome shotgun (WGS) entry which is preliminary data.</text>
</comment>
<dbReference type="Proteomes" id="UP000784294">
    <property type="component" value="Unassembled WGS sequence"/>
</dbReference>
<accession>A0A3S5FBX4</accession>
<evidence type="ECO:0000256" key="1">
    <source>
        <dbReference type="SAM" id="MobiDB-lite"/>
    </source>
</evidence>
<name>A0A3S5FBX4_9PLAT</name>
<reference evidence="2" key="1">
    <citation type="submission" date="2018-11" db="EMBL/GenBank/DDBJ databases">
        <authorList>
            <consortium name="Pathogen Informatics"/>
        </authorList>
    </citation>
    <scope>NUCLEOTIDE SEQUENCE</scope>
</reference>
<feature type="compositionally biased region" description="Basic and acidic residues" evidence="1">
    <location>
        <begin position="75"/>
        <end position="87"/>
    </location>
</feature>
<proteinExistence type="predicted"/>
<keyword evidence="3" id="KW-1185">Reference proteome</keyword>
<dbReference type="AlphaFoldDB" id="A0A3S5FBX4"/>
<feature type="region of interest" description="Disordered" evidence="1">
    <location>
        <begin position="62"/>
        <end position="98"/>
    </location>
</feature>
<feature type="compositionally biased region" description="Basic residues" evidence="1">
    <location>
        <begin position="88"/>
        <end position="98"/>
    </location>
</feature>
<evidence type="ECO:0000313" key="3">
    <source>
        <dbReference type="Proteomes" id="UP000784294"/>
    </source>
</evidence>